<dbReference type="Proteomes" id="UP000727857">
    <property type="component" value="Unassembled WGS sequence"/>
</dbReference>
<reference evidence="1" key="1">
    <citation type="submission" date="2020-10" db="EMBL/GenBank/DDBJ databases">
        <authorList>
            <person name="Gilroy R."/>
        </authorList>
    </citation>
    <scope>NUCLEOTIDE SEQUENCE</scope>
    <source>
        <strain evidence="1">517</strain>
    </source>
</reference>
<dbReference type="PANTHER" id="PTHR33677:SF3">
    <property type="entry name" value="COPPER-SENSING TRANSCRIPTIONAL REPRESSOR RICR"/>
    <property type="match status" value="1"/>
</dbReference>
<gene>
    <name evidence="1" type="ORF">IAB16_07215</name>
</gene>
<evidence type="ECO:0000313" key="2">
    <source>
        <dbReference type="Proteomes" id="UP000727857"/>
    </source>
</evidence>
<dbReference type="CDD" id="cd10159">
    <property type="entry name" value="CsoR-like_DUF156_2"/>
    <property type="match status" value="1"/>
</dbReference>
<dbReference type="PANTHER" id="PTHR33677">
    <property type="entry name" value="TRANSCRIPTIONAL REPRESSOR FRMR-RELATED"/>
    <property type="match status" value="1"/>
</dbReference>
<evidence type="ECO:0000313" key="1">
    <source>
        <dbReference type="EMBL" id="MBO8424793.1"/>
    </source>
</evidence>
<dbReference type="AlphaFoldDB" id="A0A940DJR1"/>
<dbReference type="EMBL" id="JADINF010000182">
    <property type="protein sequence ID" value="MBO8424793.1"/>
    <property type="molecule type" value="Genomic_DNA"/>
</dbReference>
<comment type="caution">
    <text evidence="1">The sequence shown here is derived from an EMBL/GenBank/DDBJ whole genome shotgun (WGS) entry which is preliminary data.</text>
</comment>
<dbReference type="InterPro" id="IPR003735">
    <property type="entry name" value="Metal_Tscrpt_repr"/>
</dbReference>
<dbReference type="GO" id="GO:0045892">
    <property type="term" value="P:negative regulation of DNA-templated transcription"/>
    <property type="evidence" value="ECO:0007669"/>
    <property type="project" value="UniProtKB-ARBA"/>
</dbReference>
<dbReference type="GO" id="GO:0003677">
    <property type="term" value="F:DNA binding"/>
    <property type="evidence" value="ECO:0007669"/>
    <property type="project" value="InterPro"/>
</dbReference>
<accession>A0A940DJR1</accession>
<protein>
    <submittedName>
        <fullName evidence="1">Metal-sensing transcriptional repressor</fullName>
    </submittedName>
</protein>
<dbReference type="InterPro" id="IPR038390">
    <property type="entry name" value="Metal_Tscrpt_repr_sf"/>
</dbReference>
<dbReference type="Pfam" id="PF02583">
    <property type="entry name" value="Trns_repr_metal"/>
    <property type="match status" value="1"/>
</dbReference>
<organism evidence="1 2">
    <name type="scientific">Candidatus Stercoripulliclostridium pullicola</name>
    <dbReference type="NCBI Taxonomy" id="2840953"/>
    <lineage>
        <taxon>Bacteria</taxon>
        <taxon>Bacillati</taxon>
        <taxon>Bacillota</taxon>
        <taxon>Clostridia</taxon>
        <taxon>Eubacteriales</taxon>
        <taxon>Candidatus Stercoripulliclostridium</taxon>
    </lineage>
</organism>
<dbReference type="GO" id="GO:0046872">
    <property type="term" value="F:metal ion binding"/>
    <property type="evidence" value="ECO:0007669"/>
    <property type="project" value="InterPro"/>
</dbReference>
<name>A0A940DJR1_9FIRM</name>
<proteinExistence type="predicted"/>
<dbReference type="Gene3D" id="1.20.58.1000">
    <property type="entry name" value="Metal-sensitive repressor, helix protomer"/>
    <property type="match status" value="1"/>
</dbReference>
<sequence>MKGYERNDAELVRLLKTAAGQIEGVVRMIDEKKYCIDISNQIMATQAILAKVNKEVLNAHLRTCVVNSVKAGDAGDKLEELSKVLDKIVR</sequence>
<reference evidence="1" key="2">
    <citation type="journal article" date="2021" name="PeerJ">
        <title>Extensive microbial diversity within the chicken gut microbiome revealed by metagenomics and culture.</title>
        <authorList>
            <person name="Gilroy R."/>
            <person name="Ravi A."/>
            <person name="Getino M."/>
            <person name="Pursley I."/>
            <person name="Horton D.L."/>
            <person name="Alikhan N.F."/>
            <person name="Baker D."/>
            <person name="Gharbi K."/>
            <person name="Hall N."/>
            <person name="Watson M."/>
            <person name="Adriaenssens E.M."/>
            <person name="Foster-Nyarko E."/>
            <person name="Jarju S."/>
            <person name="Secka A."/>
            <person name="Antonio M."/>
            <person name="Oren A."/>
            <person name="Chaudhuri R.R."/>
            <person name="La Ragione R."/>
            <person name="Hildebrand F."/>
            <person name="Pallen M.J."/>
        </authorList>
    </citation>
    <scope>NUCLEOTIDE SEQUENCE</scope>
    <source>
        <strain evidence="1">517</strain>
    </source>
</reference>